<dbReference type="EMBL" id="JABEPP010000001">
    <property type="protein sequence ID" value="NNM70894.1"/>
    <property type="molecule type" value="Genomic_DNA"/>
</dbReference>
<comment type="caution">
    <text evidence="1">The sequence shown here is derived from an EMBL/GenBank/DDBJ whole genome shotgun (WGS) entry which is preliminary data.</text>
</comment>
<keyword evidence="2" id="KW-1185">Reference proteome</keyword>
<protein>
    <submittedName>
        <fullName evidence="1">DUF72 domain-containing protein</fullName>
    </submittedName>
</protein>
<dbReference type="InterPro" id="IPR036520">
    <property type="entry name" value="UPF0759_sf"/>
</dbReference>
<accession>A0A849I017</accession>
<dbReference type="AlphaFoldDB" id="A0A849I017"/>
<evidence type="ECO:0000313" key="2">
    <source>
        <dbReference type="Proteomes" id="UP000564885"/>
    </source>
</evidence>
<dbReference type="PANTHER" id="PTHR30348:SF4">
    <property type="entry name" value="DUF72 DOMAIN-CONTAINING PROTEIN"/>
    <property type="match status" value="1"/>
</dbReference>
<sequence>MTGRRYIGTSGWHYESWLGPFYPERCPKPKLLAFYAGTFSATEINLSFYRLPSEAAVASWRDTTPDGFVFAWKAHRVITHYRRLTDPEEPIGNVFGRMSGLGRKGGPVLFQLPPRFKANRERLASFIGALPKGGRYVFEFRDPSWYEDAILDVLRDTGSALCISDHAHAPAPWVATADFVYIRGHGPSGRYHGSYDDAALAEWARKAEAWRQEGRDVFSFFDNDVKAAAPADAQRLASLMPR</sequence>
<organism evidence="1 2">
    <name type="scientific">Enterovirga aerilata</name>
    <dbReference type="NCBI Taxonomy" id="2730920"/>
    <lineage>
        <taxon>Bacteria</taxon>
        <taxon>Pseudomonadati</taxon>
        <taxon>Pseudomonadota</taxon>
        <taxon>Alphaproteobacteria</taxon>
        <taxon>Hyphomicrobiales</taxon>
        <taxon>Methylobacteriaceae</taxon>
        <taxon>Enterovirga</taxon>
    </lineage>
</organism>
<proteinExistence type="predicted"/>
<dbReference type="Gene3D" id="3.20.20.410">
    <property type="entry name" value="Protein of unknown function UPF0759"/>
    <property type="match status" value="1"/>
</dbReference>
<evidence type="ECO:0000313" key="1">
    <source>
        <dbReference type="EMBL" id="NNM70894.1"/>
    </source>
</evidence>
<gene>
    <name evidence="1" type="ORF">HJG44_00605</name>
</gene>
<name>A0A849I017_9HYPH</name>
<dbReference type="Pfam" id="PF01904">
    <property type="entry name" value="DUF72"/>
    <property type="match status" value="1"/>
</dbReference>
<dbReference type="SUPFAM" id="SSF117396">
    <property type="entry name" value="TM1631-like"/>
    <property type="match status" value="1"/>
</dbReference>
<reference evidence="1 2" key="1">
    <citation type="submission" date="2020-04" db="EMBL/GenBank/DDBJ databases">
        <title>Enterovirga sp. isolate from soil.</title>
        <authorList>
            <person name="Chea S."/>
            <person name="Kim D.-U."/>
        </authorList>
    </citation>
    <scope>NUCLEOTIDE SEQUENCE [LARGE SCALE GENOMIC DNA]</scope>
    <source>
        <strain evidence="1 2">DB1703</strain>
    </source>
</reference>
<dbReference type="InterPro" id="IPR002763">
    <property type="entry name" value="DUF72"/>
</dbReference>
<dbReference type="PANTHER" id="PTHR30348">
    <property type="entry name" value="UNCHARACTERIZED PROTEIN YECE"/>
    <property type="match status" value="1"/>
</dbReference>
<dbReference type="Proteomes" id="UP000564885">
    <property type="component" value="Unassembled WGS sequence"/>
</dbReference>